<protein>
    <submittedName>
        <fullName evidence="2">Uncharacterized protein</fullName>
    </submittedName>
</protein>
<dbReference type="AlphaFoldDB" id="A0A1X7RVM1"/>
<name>A0A1X7RVM1_ZYMT9</name>
<organism evidence="2 3">
    <name type="scientific">Zymoseptoria tritici (strain ST99CH_3D7)</name>
    <dbReference type="NCBI Taxonomy" id="1276538"/>
    <lineage>
        <taxon>Eukaryota</taxon>
        <taxon>Fungi</taxon>
        <taxon>Dikarya</taxon>
        <taxon>Ascomycota</taxon>
        <taxon>Pezizomycotina</taxon>
        <taxon>Dothideomycetes</taxon>
        <taxon>Dothideomycetidae</taxon>
        <taxon>Mycosphaerellales</taxon>
        <taxon>Mycosphaerellaceae</taxon>
        <taxon>Zymoseptoria</taxon>
    </lineage>
</organism>
<dbReference type="EMBL" id="LT853697">
    <property type="protein sequence ID" value="SMQ51429.1"/>
    <property type="molecule type" value="Genomic_DNA"/>
</dbReference>
<proteinExistence type="predicted"/>
<dbReference type="Proteomes" id="UP000215127">
    <property type="component" value="Chromosome 6"/>
</dbReference>
<sequence length="77" mass="8262">MRSISLLLWALAASSVTARRGWGGECQTQDDCCKCDPGSKCLLGCIADDKHPGTFGKRCLPGSSIDCEIPPKDCHCF</sequence>
<reference evidence="2 3" key="1">
    <citation type="submission" date="2016-06" db="EMBL/GenBank/DDBJ databases">
        <authorList>
            <person name="Kjaerup R.B."/>
            <person name="Dalgaard T.S."/>
            <person name="Juul-Madsen H.R."/>
        </authorList>
    </citation>
    <scope>NUCLEOTIDE SEQUENCE [LARGE SCALE GENOMIC DNA]</scope>
</reference>
<evidence type="ECO:0000313" key="2">
    <source>
        <dbReference type="EMBL" id="SMQ51429.1"/>
    </source>
</evidence>
<evidence type="ECO:0000256" key="1">
    <source>
        <dbReference type="SAM" id="SignalP"/>
    </source>
</evidence>
<keyword evidence="1" id="KW-0732">Signal</keyword>
<keyword evidence="3" id="KW-1185">Reference proteome</keyword>
<accession>A0A1X7RVM1</accession>
<gene>
    <name evidence="2" type="ORF">ZT3D7_G6582</name>
</gene>
<feature type="signal peptide" evidence="1">
    <location>
        <begin position="1"/>
        <end position="18"/>
    </location>
</feature>
<evidence type="ECO:0000313" key="3">
    <source>
        <dbReference type="Proteomes" id="UP000215127"/>
    </source>
</evidence>
<feature type="chain" id="PRO_5012304676" evidence="1">
    <location>
        <begin position="19"/>
        <end position="77"/>
    </location>
</feature>